<sequence length="114" mass="13138">MTEFEASHRRTAGQTLEIINGKAYGANNVCVTRSNNHFANQAGRYQVTEPTSTPAPPPPPPTSSSRSWIDYRQLNRRKRIATYKYYAYEGKVKNSIKKGFRWIKRTCRKIVHGY</sequence>
<gene>
    <name evidence="2" type="ORF">GSCOC_T00011784001</name>
</gene>
<dbReference type="PANTHER" id="PTHR33193">
    <property type="entry name" value="DOMAIN PROTEIN, PUTATIVE (DUF3511)-RELATED"/>
    <property type="match status" value="1"/>
</dbReference>
<dbReference type="OMA" id="FRWIKRT"/>
<evidence type="ECO:0008006" key="4">
    <source>
        <dbReference type="Google" id="ProtNLM"/>
    </source>
</evidence>
<proteinExistence type="predicted"/>
<evidence type="ECO:0000313" key="2">
    <source>
        <dbReference type="EMBL" id="CDP18225.1"/>
    </source>
</evidence>
<organism evidence="2 3">
    <name type="scientific">Coffea canephora</name>
    <name type="common">Robusta coffee</name>
    <dbReference type="NCBI Taxonomy" id="49390"/>
    <lineage>
        <taxon>Eukaryota</taxon>
        <taxon>Viridiplantae</taxon>
        <taxon>Streptophyta</taxon>
        <taxon>Embryophyta</taxon>
        <taxon>Tracheophyta</taxon>
        <taxon>Spermatophyta</taxon>
        <taxon>Magnoliopsida</taxon>
        <taxon>eudicotyledons</taxon>
        <taxon>Gunneridae</taxon>
        <taxon>Pentapetalae</taxon>
        <taxon>asterids</taxon>
        <taxon>lamiids</taxon>
        <taxon>Gentianales</taxon>
        <taxon>Rubiaceae</taxon>
        <taxon>Ixoroideae</taxon>
        <taxon>Gardenieae complex</taxon>
        <taxon>Bertiereae - Coffeeae clade</taxon>
        <taxon>Coffeeae</taxon>
        <taxon>Coffea</taxon>
    </lineage>
</organism>
<dbReference type="PhylomeDB" id="A0A068VBP5"/>
<protein>
    <recommendedName>
        <fullName evidence="4">DUF3511 domain-containing protein</fullName>
    </recommendedName>
</protein>
<evidence type="ECO:0000313" key="3">
    <source>
        <dbReference type="Proteomes" id="UP000295252"/>
    </source>
</evidence>
<dbReference type="AlphaFoldDB" id="A0A068VBP5"/>
<accession>A0A068VBP5</accession>
<dbReference type="Pfam" id="PF12023">
    <property type="entry name" value="DUF3511"/>
    <property type="match status" value="1"/>
</dbReference>
<feature type="region of interest" description="Disordered" evidence="1">
    <location>
        <begin position="41"/>
        <end position="67"/>
    </location>
</feature>
<keyword evidence="3" id="KW-1185">Reference proteome</keyword>
<dbReference type="InParanoid" id="A0A068VBP5"/>
<dbReference type="PANTHER" id="PTHR33193:SF13">
    <property type="entry name" value="EXPRESSED PROTEIN"/>
    <property type="match status" value="1"/>
</dbReference>
<reference evidence="3" key="1">
    <citation type="journal article" date="2014" name="Science">
        <title>The coffee genome provides insight into the convergent evolution of caffeine biosynthesis.</title>
        <authorList>
            <person name="Denoeud F."/>
            <person name="Carretero-Paulet L."/>
            <person name="Dereeper A."/>
            <person name="Droc G."/>
            <person name="Guyot R."/>
            <person name="Pietrella M."/>
            <person name="Zheng C."/>
            <person name="Alberti A."/>
            <person name="Anthony F."/>
            <person name="Aprea G."/>
            <person name="Aury J.M."/>
            <person name="Bento P."/>
            <person name="Bernard M."/>
            <person name="Bocs S."/>
            <person name="Campa C."/>
            <person name="Cenci A."/>
            <person name="Combes M.C."/>
            <person name="Crouzillat D."/>
            <person name="Da Silva C."/>
            <person name="Daddiego L."/>
            <person name="De Bellis F."/>
            <person name="Dussert S."/>
            <person name="Garsmeur O."/>
            <person name="Gayraud T."/>
            <person name="Guignon V."/>
            <person name="Jahn K."/>
            <person name="Jamilloux V."/>
            <person name="Joet T."/>
            <person name="Labadie K."/>
            <person name="Lan T."/>
            <person name="Leclercq J."/>
            <person name="Lepelley M."/>
            <person name="Leroy T."/>
            <person name="Li L.T."/>
            <person name="Librado P."/>
            <person name="Lopez L."/>
            <person name="Munoz A."/>
            <person name="Noel B."/>
            <person name="Pallavicini A."/>
            <person name="Perrotta G."/>
            <person name="Poncet V."/>
            <person name="Pot D."/>
            <person name="Priyono X."/>
            <person name="Rigoreau M."/>
            <person name="Rouard M."/>
            <person name="Rozas J."/>
            <person name="Tranchant-Dubreuil C."/>
            <person name="VanBuren R."/>
            <person name="Zhang Q."/>
            <person name="Andrade A.C."/>
            <person name="Argout X."/>
            <person name="Bertrand B."/>
            <person name="de Kochko A."/>
            <person name="Graziosi G."/>
            <person name="Henry R.J."/>
            <person name="Jayarama X."/>
            <person name="Ming R."/>
            <person name="Nagai C."/>
            <person name="Rounsley S."/>
            <person name="Sankoff D."/>
            <person name="Giuliano G."/>
            <person name="Albert V.A."/>
            <person name="Wincker P."/>
            <person name="Lashermes P."/>
        </authorList>
    </citation>
    <scope>NUCLEOTIDE SEQUENCE [LARGE SCALE GENOMIC DNA]</scope>
    <source>
        <strain evidence="3">cv. DH200-94</strain>
    </source>
</reference>
<dbReference type="Proteomes" id="UP000295252">
    <property type="component" value="Chromosome IV"/>
</dbReference>
<dbReference type="InterPro" id="IPR021899">
    <property type="entry name" value="DUF3511"/>
</dbReference>
<dbReference type="OrthoDB" id="660385at2759"/>
<feature type="compositionally biased region" description="Pro residues" evidence="1">
    <location>
        <begin position="53"/>
        <end position="62"/>
    </location>
</feature>
<evidence type="ECO:0000256" key="1">
    <source>
        <dbReference type="SAM" id="MobiDB-lite"/>
    </source>
</evidence>
<dbReference type="Gramene" id="CDP18225">
    <property type="protein sequence ID" value="CDP18225"/>
    <property type="gene ID" value="GSCOC_T00011784001"/>
</dbReference>
<dbReference type="STRING" id="49390.A0A068VBP5"/>
<name>A0A068VBP5_COFCA</name>
<dbReference type="EMBL" id="HG739303">
    <property type="protein sequence ID" value="CDP18225.1"/>
    <property type="molecule type" value="Genomic_DNA"/>
</dbReference>